<evidence type="ECO:0000256" key="1">
    <source>
        <dbReference type="SAM" id="MobiDB-lite"/>
    </source>
</evidence>
<name>A0A174ZAE4_9FIRM</name>
<dbReference type="STRING" id="39492.ERS852540_00605"/>
<organism evidence="3 4">
    <name type="scientific">[Eubacterium] siraeum</name>
    <dbReference type="NCBI Taxonomy" id="39492"/>
    <lineage>
        <taxon>Bacteria</taxon>
        <taxon>Bacillati</taxon>
        <taxon>Bacillota</taxon>
        <taxon>Clostridia</taxon>
        <taxon>Eubacteriales</taxon>
        <taxon>Oscillospiraceae</taxon>
        <taxon>Oscillospiraceae incertae sedis</taxon>
    </lineage>
</organism>
<dbReference type="InterPro" id="IPR018580">
    <property type="entry name" value="Uncharacterised_YfhO"/>
</dbReference>
<evidence type="ECO:0000313" key="4">
    <source>
        <dbReference type="Proteomes" id="UP000095662"/>
    </source>
</evidence>
<dbReference type="OrthoDB" id="9815466at2"/>
<feature type="compositionally biased region" description="Acidic residues" evidence="1">
    <location>
        <begin position="831"/>
        <end position="848"/>
    </location>
</feature>
<keyword evidence="2" id="KW-0812">Transmembrane</keyword>
<feature type="transmembrane region" description="Helical" evidence="2">
    <location>
        <begin position="462"/>
        <end position="481"/>
    </location>
</feature>
<sequence length="848" mass="96789">MYKSEKLYYRKAFFMAMIMGAILFLPFVLIDGGYFIYYGDYNAQQIPFYTLCNQAIKNGSFMWSWQTDLGANFIGSYSFYTLGSPFFWLSMPFPAEFAKYLMAPLLVLKISCCSLFAFAYIRRFVRKPQSALIGGLLYAFSGFSMYNVFFNHFHEAMVVFPLMLIALEETVVNKRRVFFALTVALNAFVNYFFFIGECIFLVIYFLCRLTDPKFKITVKTFLVLAFESVVGVALAGAMFVPAILTCIDTPRSSNTLNGWNLVFHNPAQRYGLIFQSLFFPADIPARQNFFPDSSARWASVSAYLPLFSMAGVISFIKYKKKHWAKWLMPICLLFALIPVLNSSFVLFNNNYYTRWFYMPILVACFMTAYALENSEIDMKYGLKWCGFAVVLISMVGILPSEVSKDIVDIGTGDTTTTKVTELFQLPNEKLPFWISVVLAITAIIVCYILVRNKAKIRTNKFLQKSYCFTMVACLCFSYYTLIYGRAIGPKVGDYNNIVNATIELDDDSFYRVETYGVTNNANMLWGMYGFRSFHSILPGSAFEYYSGMGFSRSVNTDPDGSYYAMRSVNSTKYLIIQSYKLEYSDTKTLLENLKNFEKIDEQDGFTIFKNKAYIPIGYSNSYYISDDEYEKIAKSNRDNMLARAVVLTDEQIEKYSDILPELEPDRYSDFNYYTFEKDAQELAKTAVDTFTPTANGFKATSSFTEDRFVTFTVPWESGWSATINGEKAEIEKVNRGVMGIKVPAGECNIEFNYVTPGLKAGVVCTIGAAFIIVIYYIVLKKVFRYKPNPNVHLYEQQQLDTVINHNAYIRTIEKTVDEQLESSELSKGDNGSDESNENADISDDNTAE</sequence>
<dbReference type="Pfam" id="PF09586">
    <property type="entry name" value="YfhO"/>
    <property type="match status" value="2"/>
</dbReference>
<dbReference type="PANTHER" id="PTHR38454">
    <property type="entry name" value="INTEGRAL MEMBRANE PROTEIN-RELATED"/>
    <property type="match status" value="1"/>
</dbReference>
<feature type="transmembrane region" description="Helical" evidence="2">
    <location>
        <begin position="131"/>
        <end position="150"/>
    </location>
</feature>
<feature type="transmembrane region" description="Helical" evidence="2">
    <location>
        <begin position="757"/>
        <end position="778"/>
    </location>
</feature>
<reference evidence="3 4" key="1">
    <citation type="submission" date="2015-09" db="EMBL/GenBank/DDBJ databases">
        <authorList>
            <consortium name="Pathogen Informatics"/>
        </authorList>
    </citation>
    <scope>NUCLEOTIDE SEQUENCE [LARGE SCALE GENOMIC DNA]</scope>
    <source>
        <strain evidence="3 4">2789STDY5834928</strain>
    </source>
</reference>
<proteinExistence type="predicted"/>
<dbReference type="Proteomes" id="UP000095662">
    <property type="component" value="Unassembled WGS sequence"/>
</dbReference>
<evidence type="ECO:0000256" key="2">
    <source>
        <dbReference type="SAM" id="Phobius"/>
    </source>
</evidence>
<keyword evidence="2" id="KW-1133">Transmembrane helix</keyword>
<protein>
    <submittedName>
        <fullName evidence="3">Predicted membrane protein</fullName>
    </submittedName>
</protein>
<keyword evidence="2" id="KW-0472">Membrane</keyword>
<gene>
    <name evidence="3" type="ORF">ERS852540_00605</name>
</gene>
<feature type="transmembrane region" description="Helical" evidence="2">
    <location>
        <begin position="188"/>
        <end position="209"/>
    </location>
</feature>
<feature type="transmembrane region" description="Helical" evidence="2">
    <location>
        <begin position="297"/>
        <end position="316"/>
    </location>
</feature>
<feature type="transmembrane region" description="Helical" evidence="2">
    <location>
        <begin position="323"/>
        <end position="346"/>
    </location>
</feature>
<evidence type="ECO:0000313" key="3">
    <source>
        <dbReference type="EMBL" id="CUQ82982.1"/>
    </source>
</evidence>
<dbReference type="PANTHER" id="PTHR38454:SF1">
    <property type="entry name" value="INTEGRAL MEMBRANE PROTEIN"/>
    <property type="match status" value="1"/>
</dbReference>
<feature type="transmembrane region" description="Helical" evidence="2">
    <location>
        <begin position="352"/>
        <end position="371"/>
    </location>
</feature>
<feature type="region of interest" description="Disordered" evidence="1">
    <location>
        <begin position="820"/>
        <end position="848"/>
    </location>
</feature>
<feature type="transmembrane region" description="Helical" evidence="2">
    <location>
        <begin position="12"/>
        <end position="37"/>
    </location>
</feature>
<feature type="transmembrane region" description="Helical" evidence="2">
    <location>
        <begin position="380"/>
        <end position="398"/>
    </location>
</feature>
<feature type="transmembrane region" description="Helical" evidence="2">
    <location>
        <begin position="97"/>
        <end position="119"/>
    </location>
</feature>
<dbReference type="EMBL" id="CZBY01000003">
    <property type="protein sequence ID" value="CUQ82982.1"/>
    <property type="molecule type" value="Genomic_DNA"/>
</dbReference>
<accession>A0A174ZAE4</accession>
<dbReference type="AlphaFoldDB" id="A0A174ZAE4"/>
<feature type="transmembrane region" description="Helical" evidence="2">
    <location>
        <begin position="430"/>
        <end position="450"/>
    </location>
</feature>
<feature type="transmembrane region" description="Helical" evidence="2">
    <location>
        <begin position="221"/>
        <end position="244"/>
    </location>
</feature>